<feature type="compositionally biased region" description="Polar residues" evidence="2">
    <location>
        <begin position="1"/>
        <end position="17"/>
    </location>
</feature>
<dbReference type="VEuPathDB" id="FungiDB:F4678DRAFT_461496"/>
<dbReference type="GO" id="GO:0004197">
    <property type="term" value="F:cysteine-type endopeptidase activity"/>
    <property type="evidence" value="ECO:0007669"/>
    <property type="project" value="InterPro"/>
</dbReference>
<dbReference type="EMBL" id="JANPWZ010000125">
    <property type="protein sequence ID" value="KAJ3579165.1"/>
    <property type="molecule type" value="Genomic_DNA"/>
</dbReference>
<feature type="domain" description="Peptidase C14 caspase" evidence="3">
    <location>
        <begin position="111"/>
        <end position="365"/>
    </location>
</feature>
<keyword evidence="5" id="KW-1185">Reference proteome</keyword>
<evidence type="ECO:0000313" key="5">
    <source>
        <dbReference type="Proteomes" id="UP001148614"/>
    </source>
</evidence>
<dbReference type="PANTHER" id="PTHR48104:SF30">
    <property type="entry name" value="METACASPASE-1"/>
    <property type="match status" value="1"/>
</dbReference>
<dbReference type="GO" id="GO:0006508">
    <property type="term" value="P:proteolysis"/>
    <property type="evidence" value="ECO:0007669"/>
    <property type="project" value="InterPro"/>
</dbReference>
<reference evidence="4" key="1">
    <citation type="submission" date="2022-07" db="EMBL/GenBank/DDBJ databases">
        <title>Genome Sequence of Xylaria arbuscula.</title>
        <authorList>
            <person name="Buettner E."/>
        </authorList>
    </citation>
    <scope>NUCLEOTIDE SEQUENCE</scope>
    <source>
        <strain evidence="4">VT107</strain>
    </source>
</reference>
<sequence>MIKKSLTYSATANSAEMSNPRPDSPDFDFCDDGGRPRVVTYITSSKFRTGDRVYLTVGAAREGPYVIATVPSAGRYTLCLENGQPANNGAEVAEHSILSLDMEAVENTISHFALLIGVNSDTERPLKGCVRDVREIAKYVNKSLSRVHMQLFTADTSIVPSDTLEILATYVNIKAGFRNILSVAAPGDYVYVHYSGHGVRMEASSQFSNRTTGDLALNVLEDSNHEITRPFPGVELAHILHDMVTKGLTVTLVLDCCFSGSIVRHPFVSEYSSVRYREYTREACATWFPFLDDNEGQTENAERPNDRGRRKATMLPNWLVNPKGYTVITACGPHEVASELSFGTDTSGYRHGALSYFLIRAMARLGGLGGRHAHIYPYLCSMFRQFRPTQNPMWYGNKDLYFFGNATLSTELTGTPFSTTWAGAHLRLEGGQAHGVCEGDQFAVYTIDSGRPLVTGTIQNIKPLTSDIKLSNPELIQNEKGCIAKALTHLSLKGYPIQLDQGGLYSEDWATALEERNYLAFEDKDHPFALHVYPKGNGNGYIIQDRYDRETECSTDNLGNNILVMSPSRVLDIVEHLAKFQLLRDMTNRSQEQPFGGRYRVTLLNKAGQSFQPGDVVNIREQELLHLVVENEGKVDLYVHVFNLDSLGQVENILKGSYVVISPLNLDDGFTGEWVQKLQTHVPPQFTQQGIDSCEDIIKIFITSQPTSFAPLEMQQLYDSSDSGVVELPNREHTPYTGKEDWVALDFRIRTHK</sequence>
<gene>
    <name evidence="4" type="ORF">NPX13_g1402</name>
</gene>
<dbReference type="InterPro" id="IPR011600">
    <property type="entry name" value="Pept_C14_caspase"/>
</dbReference>
<dbReference type="AlphaFoldDB" id="A0A9W8NLJ1"/>
<proteinExistence type="inferred from homology"/>
<comment type="similarity">
    <text evidence="1">Belongs to the peptidase C14B family.</text>
</comment>
<dbReference type="GO" id="GO:0005737">
    <property type="term" value="C:cytoplasm"/>
    <property type="evidence" value="ECO:0007669"/>
    <property type="project" value="TreeGrafter"/>
</dbReference>
<evidence type="ECO:0000256" key="2">
    <source>
        <dbReference type="SAM" id="MobiDB-lite"/>
    </source>
</evidence>
<organism evidence="4 5">
    <name type="scientific">Xylaria arbuscula</name>
    <dbReference type="NCBI Taxonomy" id="114810"/>
    <lineage>
        <taxon>Eukaryota</taxon>
        <taxon>Fungi</taxon>
        <taxon>Dikarya</taxon>
        <taxon>Ascomycota</taxon>
        <taxon>Pezizomycotina</taxon>
        <taxon>Sordariomycetes</taxon>
        <taxon>Xylariomycetidae</taxon>
        <taxon>Xylariales</taxon>
        <taxon>Xylariaceae</taxon>
        <taxon>Xylaria</taxon>
    </lineage>
</organism>
<dbReference type="PANTHER" id="PTHR48104">
    <property type="entry name" value="METACASPASE-4"/>
    <property type="match status" value="1"/>
</dbReference>
<dbReference type="Gene3D" id="3.40.50.1460">
    <property type="match status" value="1"/>
</dbReference>
<evidence type="ECO:0000313" key="4">
    <source>
        <dbReference type="EMBL" id="KAJ3579165.1"/>
    </source>
</evidence>
<dbReference type="InterPro" id="IPR050452">
    <property type="entry name" value="Metacaspase"/>
</dbReference>
<evidence type="ECO:0000256" key="1">
    <source>
        <dbReference type="ARBA" id="ARBA00009005"/>
    </source>
</evidence>
<accession>A0A9W8NLJ1</accession>
<protein>
    <recommendedName>
        <fullName evidence="3">Peptidase C14 caspase domain-containing protein</fullName>
    </recommendedName>
</protein>
<comment type="caution">
    <text evidence="4">The sequence shown here is derived from an EMBL/GenBank/DDBJ whole genome shotgun (WGS) entry which is preliminary data.</text>
</comment>
<dbReference type="Proteomes" id="UP001148614">
    <property type="component" value="Unassembled WGS sequence"/>
</dbReference>
<name>A0A9W8NLJ1_9PEZI</name>
<dbReference type="Pfam" id="PF00656">
    <property type="entry name" value="Peptidase_C14"/>
    <property type="match status" value="1"/>
</dbReference>
<feature type="region of interest" description="Disordered" evidence="2">
    <location>
        <begin position="1"/>
        <end position="24"/>
    </location>
</feature>
<evidence type="ECO:0000259" key="3">
    <source>
        <dbReference type="Pfam" id="PF00656"/>
    </source>
</evidence>